<accession>A0AAV9XWR0</accession>
<sequence>MGAKQSVPQTSEAFMGKMAKFPSLSDDIRTKQELEEGVVILDTMRSYGNTSRASFMEIENNDSARFMMARAEADRIAEAESLRLATEQSIRVNDEGSLIYQGSIRSVLSRKDSVISKQLSYSRSNTILSKQSTNNGISSLNDSTENLDHMPSNVNNDNYNNPNEADVSAPQFFDMLNNKCGLVFTDCQGRSQSEVEKLRISINNCDTELATNKTAETCGCLGPRHDRLNCPICRGMHLEDAPLLY</sequence>
<keyword evidence="2" id="KW-1185">Reference proteome</keyword>
<reference evidence="1 2" key="1">
    <citation type="submission" date="2023-10" db="EMBL/GenBank/DDBJ databases">
        <title>Comparative genomics analysis reveals potential genetic determinants of host preference in Cryptosporidium xiaoi.</title>
        <authorList>
            <person name="Xiao L."/>
            <person name="Li J."/>
        </authorList>
    </citation>
    <scope>NUCLEOTIDE SEQUENCE [LARGE SCALE GENOMIC DNA]</scope>
    <source>
        <strain evidence="1 2">52996</strain>
    </source>
</reference>
<organism evidence="1 2">
    <name type="scientific">Cryptosporidium xiaoi</name>
    <dbReference type="NCBI Taxonomy" id="659607"/>
    <lineage>
        <taxon>Eukaryota</taxon>
        <taxon>Sar</taxon>
        <taxon>Alveolata</taxon>
        <taxon>Apicomplexa</taxon>
        <taxon>Conoidasida</taxon>
        <taxon>Coccidia</taxon>
        <taxon>Eucoccidiorida</taxon>
        <taxon>Eimeriorina</taxon>
        <taxon>Cryptosporidiidae</taxon>
        <taxon>Cryptosporidium</taxon>
    </lineage>
</organism>
<dbReference type="Proteomes" id="UP001311799">
    <property type="component" value="Unassembled WGS sequence"/>
</dbReference>
<proteinExistence type="predicted"/>
<comment type="caution">
    <text evidence="1">The sequence shown here is derived from an EMBL/GenBank/DDBJ whole genome shotgun (WGS) entry which is preliminary data.</text>
</comment>
<evidence type="ECO:0000313" key="1">
    <source>
        <dbReference type="EMBL" id="KAK6589038.1"/>
    </source>
</evidence>
<evidence type="ECO:0000313" key="2">
    <source>
        <dbReference type="Proteomes" id="UP001311799"/>
    </source>
</evidence>
<name>A0AAV9XWR0_9CRYT</name>
<protein>
    <submittedName>
        <fullName evidence="1">Uncharacterized protein</fullName>
    </submittedName>
</protein>
<dbReference type="EMBL" id="JAWDEY010000016">
    <property type="protein sequence ID" value="KAK6589038.1"/>
    <property type="molecule type" value="Genomic_DNA"/>
</dbReference>
<dbReference type="AlphaFoldDB" id="A0AAV9XWR0"/>
<gene>
    <name evidence="1" type="ORF">RS030_243564</name>
</gene>